<gene>
    <name evidence="1" type="ORF">FA707_07630</name>
</gene>
<dbReference type="RefSeq" id="WP_136953663.1">
    <property type="nucleotide sequence ID" value="NZ_CP039712.1"/>
</dbReference>
<protein>
    <submittedName>
        <fullName evidence="1">Uncharacterized protein</fullName>
    </submittedName>
</protein>
<dbReference type="KEGG" id="vao:FA707_07630"/>
<sequence length="182" mass="21656">MHQSFVQIVVDRVKSQYITEKLFYEEYLQVEPETWQGWKIGEVTLSAENNQKIKNLFSDYEWMLIQKLIRQAALFPEKRNYVVSEYKRLKSLIAQKWLQTDEAKIELITQKSHSIRDKNPKNPSSRFEIRVSLEYGIWGMDDILIFHLPAVIQQQIESSPVDLLDWVNENLTESYLETNQED</sequence>
<dbReference type="EMBL" id="CP039712">
    <property type="protein sequence ID" value="QCI86841.1"/>
    <property type="molecule type" value="Genomic_DNA"/>
</dbReference>
<evidence type="ECO:0000313" key="2">
    <source>
        <dbReference type="Proteomes" id="UP000298615"/>
    </source>
</evidence>
<evidence type="ECO:0000313" key="1">
    <source>
        <dbReference type="EMBL" id="QCI86841.1"/>
    </source>
</evidence>
<organism evidence="1 2">
    <name type="scientific">Vagococcus zengguangii</name>
    <dbReference type="NCBI Taxonomy" id="2571750"/>
    <lineage>
        <taxon>Bacteria</taxon>
        <taxon>Bacillati</taxon>
        <taxon>Bacillota</taxon>
        <taxon>Bacilli</taxon>
        <taxon>Lactobacillales</taxon>
        <taxon>Enterococcaceae</taxon>
        <taxon>Vagococcus</taxon>
    </lineage>
</organism>
<name>A0A4D7CWX2_9ENTE</name>
<dbReference type="AlphaFoldDB" id="A0A4D7CWX2"/>
<dbReference type="OrthoDB" id="2187056at2"/>
<accession>A0A4D7CWX2</accession>
<keyword evidence="2" id="KW-1185">Reference proteome</keyword>
<reference evidence="1 2" key="1">
    <citation type="submission" date="2019-04" db="EMBL/GenBank/DDBJ databases">
        <title>Vagococcus sp. nov., isolated from faeces of yaks (Bos grunniens).</title>
        <authorList>
            <person name="Ge Y."/>
        </authorList>
    </citation>
    <scope>NUCLEOTIDE SEQUENCE [LARGE SCALE GENOMIC DNA]</scope>
    <source>
        <strain evidence="1 2">MN-17</strain>
    </source>
</reference>
<dbReference type="Proteomes" id="UP000298615">
    <property type="component" value="Chromosome"/>
</dbReference>
<proteinExistence type="predicted"/>